<sequence length="333" mass="35591">MSSVRGTVSRALASVLAGAMLLTIAACASDEPVATANDNSPAAQSSFPRTVSHAMGTAKIDRAPTRVLALDMTFVDAALTLEANVIGFTTINAASTALPEYFGEARATLAKEAVPVGTLAEPNLEKIASLRPDVIISAKVRHEAIYDELSQIAPTVFSDTTGGRWKENIRLTATALGREDLAEEKIAAYEERAKTVGEAIRARAGKNPTLSVVRFVDGPTRLYKEDTYSGVVLKDAALARPASQQGAGFSTEISEERILDMDADHIFVTTYPDEKGLSAQTQRKFKANPLWGKLTGQLHEVNDLTWMSAVGMFGAHIILDDLAATFGVDPAKR</sequence>
<dbReference type="PANTHER" id="PTHR30532">
    <property type="entry name" value="IRON III DICITRATE-BINDING PERIPLASMIC PROTEIN"/>
    <property type="match status" value="1"/>
</dbReference>
<comment type="subcellular location">
    <subcellularLocation>
        <location evidence="1">Cell envelope</location>
    </subcellularLocation>
</comment>
<reference evidence="7 8" key="1">
    <citation type="submission" date="2021-01" db="EMBL/GenBank/DDBJ databases">
        <title>Whole genome shotgun sequence of Asanoa siamensis NBRC 107932.</title>
        <authorList>
            <person name="Komaki H."/>
            <person name="Tamura T."/>
        </authorList>
    </citation>
    <scope>NUCLEOTIDE SEQUENCE [LARGE SCALE GENOMIC DNA]</scope>
    <source>
        <strain evidence="7 8">NBRC 107932</strain>
    </source>
</reference>
<dbReference type="SUPFAM" id="SSF53807">
    <property type="entry name" value="Helical backbone' metal receptor"/>
    <property type="match status" value="1"/>
</dbReference>
<dbReference type="EMBL" id="BONE01000159">
    <property type="protein sequence ID" value="GIF78545.1"/>
    <property type="molecule type" value="Genomic_DNA"/>
</dbReference>
<evidence type="ECO:0000256" key="4">
    <source>
        <dbReference type="ARBA" id="ARBA00022729"/>
    </source>
</evidence>
<evidence type="ECO:0000256" key="3">
    <source>
        <dbReference type="ARBA" id="ARBA00022448"/>
    </source>
</evidence>
<proteinExistence type="inferred from homology"/>
<evidence type="ECO:0000259" key="6">
    <source>
        <dbReference type="PROSITE" id="PS50983"/>
    </source>
</evidence>
<dbReference type="RefSeq" id="WP_239127708.1">
    <property type="nucleotide sequence ID" value="NZ_BONE01000159.1"/>
</dbReference>
<keyword evidence="3" id="KW-0813">Transport</keyword>
<evidence type="ECO:0000313" key="7">
    <source>
        <dbReference type="EMBL" id="GIF78545.1"/>
    </source>
</evidence>
<dbReference type="PANTHER" id="PTHR30532:SF21">
    <property type="entry name" value="SIDEROPHORE-BINDING LIPOPROTEIN YFIY-RELATED"/>
    <property type="match status" value="1"/>
</dbReference>
<protein>
    <submittedName>
        <fullName evidence="7">ABC transporter periplasmic component</fullName>
    </submittedName>
</protein>
<dbReference type="Proteomes" id="UP000604117">
    <property type="component" value="Unassembled WGS sequence"/>
</dbReference>
<dbReference type="Pfam" id="PF01497">
    <property type="entry name" value="Peripla_BP_2"/>
    <property type="match status" value="1"/>
</dbReference>
<keyword evidence="4 5" id="KW-0732">Signal</keyword>
<keyword evidence="8" id="KW-1185">Reference proteome</keyword>
<organism evidence="7 8">
    <name type="scientific">Asanoa siamensis</name>
    <dbReference type="NCBI Taxonomy" id="926357"/>
    <lineage>
        <taxon>Bacteria</taxon>
        <taxon>Bacillati</taxon>
        <taxon>Actinomycetota</taxon>
        <taxon>Actinomycetes</taxon>
        <taxon>Micromonosporales</taxon>
        <taxon>Micromonosporaceae</taxon>
        <taxon>Asanoa</taxon>
    </lineage>
</organism>
<name>A0ABQ4D4T3_9ACTN</name>
<dbReference type="PROSITE" id="PS51257">
    <property type="entry name" value="PROKAR_LIPOPROTEIN"/>
    <property type="match status" value="1"/>
</dbReference>
<dbReference type="PROSITE" id="PS50983">
    <property type="entry name" value="FE_B12_PBP"/>
    <property type="match status" value="1"/>
</dbReference>
<evidence type="ECO:0000256" key="2">
    <source>
        <dbReference type="ARBA" id="ARBA00008814"/>
    </source>
</evidence>
<accession>A0ABQ4D4T3</accession>
<evidence type="ECO:0000256" key="1">
    <source>
        <dbReference type="ARBA" id="ARBA00004196"/>
    </source>
</evidence>
<evidence type="ECO:0000313" key="8">
    <source>
        <dbReference type="Proteomes" id="UP000604117"/>
    </source>
</evidence>
<comment type="similarity">
    <text evidence="2">Belongs to the bacterial solute-binding protein 8 family.</text>
</comment>
<dbReference type="CDD" id="cd01146">
    <property type="entry name" value="FhuD"/>
    <property type="match status" value="1"/>
</dbReference>
<feature type="domain" description="Fe/B12 periplasmic-binding" evidence="6">
    <location>
        <begin position="66"/>
        <end position="330"/>
    </location>
</feature>
<gene>
    <name evidence="7" type="ORF">Asi02nite_80630</name>
</gene>
<dbReference type="Gene3D" id="3.40.50.1980">
    <property type="entry name" value="Nitrogenase molybdenum iron protein domain"/>
    <property type="match status" value="2"/>
</dbReference>
<feature type="chain" id="PRO_5047007670" evidence="5">
    <location>
        <begin position="29"/>
        <end position="333"/>
    </location>
</feature>
<evidence type="ECO:0000256" key="5">
    <source>
        <dbReference type="SAM" id="SignalP"/>
    </source>
</evidence>
<feature type="signal peptide" evidence="5">
    <location>
        <begin position="1"/>
        <end position="28"/>
    </location>
</feature>
<dbReference type="InterPro" id="IPR051313">
    <property type="entry name" value="Bact_iron-sidero_bind"/>
</dbReference>
<comment type="caution">
    <text evidence="7">The sequence shown here is derived from an EMBL/GenBank/DDBJ whole genome shotgun (WGS) entry which is preliminary data.</text>
</comment>
<dbReference type="InterPro" id="IPR002491">
    <property type="entry name" value="ABC_transptr_periplasmic_BD"/>
</dbReference>